<evidence type="ECO:0000313" key="3">
    <source>
        <dbReference type="EMBL" id="TCG04156.1"/>
    </source>
</evidence>
<feature type="domain" description="FAD dependent oxidoreductase" evidence="2">
    <location>
        <begin position="5"/>
        <end position="91"/>
    </location>
</feature>
<evidence type="ECO:0000256" key="1">
    <source>
        <dbReference type="ARBA" id="ARBA00023002"/>
    </source>
</evidence>
<keyword evidence="4" id="KW-1185">Reference proteome</keyword>
<dbReference type="GO" id="GO:0016491">
    <property type="term" value="F:oxidoreductase activity"/>
    <property type="evidence" value="ECO:0007669"/>
    <property type="project" value="UniProtKB-KW"/>
</dbReference>
<evidence type="ECO:0000313" key="4">
    <source>
        <dbReference type="Proteomes" id="UP000294200"/>
    </source>
</evidence>
<dbReference type="EMBL" id="MWML01000283">
    <property type="protein sequence ID" value="TCG04156.1"/>
    <property type="molecule type" value="Genomic_DNA"/>
</dbReference>
<gene>
    <name evidence="3" type="ORF">BZM27_42925</name>
</gene>
<name>A0A4R0X251_9BURK</name>
<dbReference type="SUPFAM" id="SSF51905">
    <property type="entry name" value="FAD/NAD(P)-binding domain"/>
    <property type="match status" value="1"/>
</dbReference>
<proteinExistence type="predicted"/>
<organism evidence="3 4">
    <name type="scientific">Paraburkholderia steynii</name>
    <dbReference type="NCBI Taxonomy" id="1245441"/>
    <lineage>
        <taxon>Bacteria</taxon>
        <taxon>Pseudomonadati</taxon>
        <taxon>Pseudomonadota</taxon>
        <taxon>Betaproteobacteria</taxon>
        <taxon>Burkholderiales</taxon>
        <taxon>Burkholderiaceae</taxon>
        <taxon>Paraburkholderia</taxon>
    </lineage>
</organism>
<protein>
    <recommendedName>
        <fullName evidence="2">FAD dependent oxidoreductase domain-containing protein</fullName>
    </recommendedName>
</protein>
<dbReference type="InterPro" id="IPR006076">
    <property type="entry name" value="FAD-dep_OxRdtase"/>
</dbReference>
<dbReference type="Proteomes" id="UP000294200">
    <property type="component" value="Unassembled WGS sequence"/>
</dbReference>
<keyword evidence="1" id="KW-0560">Oxidoreductase</keyword>
<evidence type="ECO:0000259" key="2">
    <source>
        <dbReference type="Pfam" id="PF01266"/>
    </source>
</evidence>
<accession>A0A4R0X251</accession>
<dbReference type="Pfam" id="PF01266">
    <property type="entry name" value="DAO"/>
    <property type="match status" value="1"/>
</dbReference>
<comment type="caution">
    <text evidence="3">The sequence shown here is derived from an EMBL/GenBank/DDBJ whole genome shotgun (WGS) entry which is preliminary data.</text>
</comment>
<dbReference type="Gene3D" id="3.50.50.60">
    <property type="entry name" value="FAD/NAD(P)-binding domain"/>
    <property type="match status" value="1"/>
</dbReference>
<dbReference type="InterPro" id="IPR036188">
    <property type="entry name" value="FAD/NAD-bd_sf"/>
</dbReference>
<dbReference type="AlphaFoldDB" id="A0A4R0X251"/>
<sequence>MNVPDALVVGAGVVDVSVALQQCGMKVMLLDRQSVAQGCGAVSSGVIYASAFALSMYYRIPGLPAEFFRACTSAALDWRSAPRMLSWVFSMRGECSLTVG</sequence>
<reference evidence="3 4" key="1">
    <citation type="submission" date="2017-02" db="EMBL/GenBank/DDBJ databases">
        <title>Paraburkholderia sophoroidis sp. nov. and Paraburkholderia steynii sp. nov. rhizobial symbionts of the fynbos legume Hypocalyptus sophoroides.</title>
        <authorList>
            <person name="Steenkamp E.T."/>
            <person name="Beukes C.W."/>
            <person name="Van Zyl E."/>
            <person name="Avontuur J."/>
            <person name="Chan W.Y."/>
            <person name="Hassen A."/>
            <person name="Palmer M."/>
            <person name="Mthombeni L."/>
            <person name="Phalane F."/>
            <person name="Sereme K."/>
            <person name="Venter S.N."/>
        </authorList>
    </citation>
    <scope>NUCLEOTIDE SEQUENCE [LARGE SCALE GENOMIC DNA]</scope>
    <source>
        <strain evidence="3 4">HC1.1ba</strain>
    </source>
</reference>